<name>A0A8X6U359_NEPPI</name>
<sequence length="150" mass="16841">MEVGVPQDRCLRVRIESLVVLIFQSRFFNAEILARWHCKYVRAHRVTSCLINGHKYCSATNLRGALIPGIESACKLLKISRLKNTGTNGRMRSVDMSQWSATGGCFIGRGCSTWEVEQEPSETSYNWESFCCSSAIFFKSTAHGVVIVEI</sequence>
<keyword evidence="2" id="KW-1185">Reference proteome</keyword>
<dbReference type="OrthoDB" id="7451474at2759"/>
<accession>A0A8X6U359</accession>
<gene>
    <name evidence="1" type="ORF">NPIL_63141</name>
</gene>
<dbReference type="AlphaFoldDB" id="A0A8X6U359"/>
<comment type="caution">
    <text evidence="1">The sequence shown here is derived from an EMBL/GenBank/DDBJ whole genome shotgun (WGS) entry which is preliminary data.</text>
</comment>
<protein>
    <submittedName>
        <fullName evidence="1">Uncharacterized protein</fullName>
    </submittedName>
</protein>
<dbReference type="Proteomes" id="UP000887013">
    <property type="component" value="Unassembled WGS sequence"/>
</dbReference>
<proteinExistence type="predicted"/>
<dbReference type="EMBL" id="BMAW01070857">
    <property type="protein sequence ID" value="GFT75523.1"/>
    <property type="molecule type" value="Genomic_DNA"/>
</dbReference>
<evidence type="ECO:0000313" key="1">
    <source>
        <dbReference type="EMBL" id="GFT75523.1"/>
    </source>
</evidence>
<reference evidence="1" key="1">
    <citation type="submission" date="2020-08" db="EMBL/GenBank/DDBJ databases">
        <title>Multicomponent nature underlies the extraordinary mechanical properties of spider dragline silk.</title>
        <authorList>
            <person name="Kono N."/>
            <person name="Nakamura H."/>
            <person name="Mori M."/>
            <person name="Yoshida Y."/>
            <person name="Ohtoshi R."/>
            <person name="Malay A.D."/>
            <person name="Moran D.A.P."/>
            <person name="Tomita M."/>
            <person name="Numata K."/>
            <person name="Arakawa K."/>
        </authorList>
    </citation>
    <scope>NUCLEOTIDE SEQUENCE</scope>
</reference>
<evidence type="ECO:0000313" key="2">
    <source>
        <dbReference type="Proteomes" id="UP000887013"/>
    </source>
</evidence>
<organism evidence="1 2">
    <name type="scientific">Nephila pilipes</name>
    <name type="common">Giant wood spider</name>
    <name type="synonym">Nephila maculata</name>
    <dbReference type="NCBI Taxonomy" id="299642"/>
    <lineage>
        <taxon>Eukaryota</taxon>
        <taxon>Metazoa</taxon>
        <taxon>Ecdysozoa</taxon>
        <taxon>Arthropoda</taxon>
        <taxon>Chelicerata</taxon>
        <taxon>Arachnida</taxon>
        <taxon>Araneae</taxon>
        <taxon>Araneomorphae</taxon>
        <taxon>Entelegynae</taxon>
        <taxon>Araneoidea</taxon>
        <taxon>Nephilidae</taxon>
        <taxon>Nephila</taxon>
    </lineage>
</organism>